<feature type="non-terminal residue" evidence="2">
    <location>
        <position position="1"/>
    </location>
</feature>
<proteinExistence type="predicted"/>
<dbReference type="OrthoDB" id="2435994at2759"/>
<dbReference type="Proteomes" id="UP000789831">
    <property type="component" value="Unassembled WGS sequence"/>
</dbReference>
<dbReference type="InterPro" id="IPR009057">
    <property type="entry name" value="Homeodomain-like_sf"/>
</dbReference>
<name>A0A9N9H9T6_9GLOM</name>
<sequence length="72" mass="8327">QGLLKKKRQWTTCEKLFILTYLEKVPGASIRGMADKFHLEPKQIQDWRNKTTTNAHPTPHKTSSCWSMSPLS</sequence>
<protein>
    <submittedName>
        <fullName evidence="2">2839_t:CDS:1</fullName>
    </submittedName>
</protein>
<dbReference type="SUPFAM" id="SSF46689">
    <property type="entry name" value="Homeodomain-like"/>
    <property type="match status" value="1"/>
</dbReference>
<accession>A0A9N9H9T6</accession>
<dbReference type="AlphaFoldDB" id="A0A9N9H9T6"/>
<gene>
    <name evidence="2" type="ORF">AGERDE_LOCUS12115</name>
</gene>
<dbReference type="EMBL" id="CAJVPL010007113">
    <property type="protein sequence ID" value="CAG8667780.1"/>
    <property type="molecule type" value="Genomic_DNA"/>
</dbReference>
<organism evidence="2 3">
    <name type="scientific">Ambispora gerdemannii</name>
    <dbReference type="NCBI Taxonomy" id="144530"/>
    <lineage>
        <taxon>Eukaryota</taxon>
        <taxon>Fungi</taxon>
        <taxon>Fungi incertae sedis</taxon>
        <taxon>Mucoromycota</taxon>
        <taxon>Glomeromycotina</taxon>
        <taxon>Glomeromycetes</taxon>
        <taxon>Archaeosporales</taxon>
        <taxon>Ambisporaceae</taxon>
        <taxon>Ambispora</taxon>
    </lineage>
</organism>
<keyword evidence="3" id="KW-1185">Reference proteome</keyword>
<evidence type="ECO:0000256" key="1">
    <source>
        <dbReference type="SAM" id="MobiDB-lite"/>
    </source>
</evidence>
<reference evidence="2" key="1">
    <citation type="submission" date="2021-06" db="EMBL/GenBank/DDBJ databases">
        <authorList>
            <person name="Kallberg Y."/>
            <person name="Tangrot J."/>
            <person name="Rosling A."/>
        </authorList>
    </citation>
    <scope>NUCLEOTIDE SEQUENCE</scope>
    <source>
        <strain evidence="2">MT106</strain>
    </source>
</reference>
<feature type="region of interest" description="Disordered" evidence="1">
    <location>
        <begin position="41"/>
        <end position="72"/>
    </location>
</feature>
<evidence type="ECO:0000313" key="2">
    <source>
        <dbReference type="EMBL" id="CAG8667780.1"/>
    </source>
</evidence>
<comment type="caution">
    <text evidence="2">The sequence shown here is derived from an EMBL/GenBank/DDBJ whole genome shotgun (WGS) entry which is preliminary data.</text>
</comment>
<evidence type="ECO:0000313" key="3">
    <source>
        <dbReference type="Proteomes" id="UP000789831"/>
    </source>
</evidence>
<feature type="compositionally biased region" description="Polar residues" evidence="1">
    <location>
        <begin position="50"/>
        <end position="72"/>
    </location>
</feature>